<dbReference type="Proteomes" id="UP001383192">
    <property type="component" value="Unassembled WGS sequence"/>
</dbReference>
<feature type="compositionally biased region" description="Low complexity" evidence="1">
    <location>
        <begin position="41"/>
        <end position="61"/>
    </location>
</feature>
<keyword evidence="3" id="KW-1185">Reference proteome</keyword>
<feature type="compositionally biased region" description="Acidic residues" evidence="1">
    <location>
        <begin position="1"/>
        <end position="12"/>
    </location>
</feature>
<dbReference type="Gene3D" id="3.60.130.30">
    <property type="match status" value="1"/>
</dbReference>
<comment type="caution">
    <text evidence="2">The sequence shown here is derived from an EMBL/GenBank/DDBJ whole genome shotgun (WGS) entry which is preliminary data.</text>
</comment>
<protein>
    <submittedName>
        <fullName evidence="2">Uncharacterized protein</fullName>
    </submittedName>
</protein>
<evidence type="ECO:0000256" key="1">
    <source>
        <dbReference type="SAM" id="MobiDB-lite"/>
    </source>
</evidence>
<feature type="region of interest" description="Disordered" evidence="1">
    <location>
        <begin position="1"/>
        <end position="104"/>
    </location>
</feature>
<evidence type="ECO:0000313" key="3">
    <source>
        <dbReference type="Proteomes" id="UP001383192"/>
    </source>
</evidence>
<dbReference type="EMBL" id="JAYKXP010000116">
    <property type="protein sequence ID" value="KAK7025346.1"/>
    <property type="molecule type" value="Genomic_DNA"/>
</dbReference>
<feature type="compositionally biased region" description="Pro residues" evidence="1">
    <location>
        <begin position="17"/>
        <end position="27"/>
    </location>
</feature>
<proteinExistence type="predicted"/>
<sequence length="491" mass="53932">MEAQNEPEDPENESPLSTPPSTPPTSPPSSILNLPVEELNSSSPASPLSAPSSLSDHPSPSTADSSCARLSPERGKRRVRSAAQIARDKVKSKRARRTARRSQPSIIFSRSPEVLVQHSLRAAVLNAARVVQQTFHAMRDFHPAQSGYISLEKNLPEKRDYNLNELTDPEGEFKFNKLAHDPSSSQPLTSSGGAVMGVVIPGPQHDPSWAANVQAANAMIEELGAVAKFTPPRLTKTQKFLVENGLGGPTASHPRRGAHNSLAYGASTGNGQKEPQMMRVLPANEPVITAVRNSRVFQRFARFMSCGMLGWAPRLFLYYARTIISLHKKHPDLHLPFEKCVFSAFTLNFGPRTLCYPHRDIKNLAFGWCGITALGDYDWQKGGHFVIWDLKLVVEFPPGTTVLIPSAMVCHSNTAIGPTEKQYSFAMYTAGGLFRWVEHGFAPEKIYQEMRSRAEIAVEGKDRWSSGLALFSTLEQLREGNSAIATPKPSS</sequence>
<dbReference type="AlphaFoldDB" id="A0AAW0BG87"/>
<accession>A0AAW0BG87</accession>
<organism evidence="2 3">
    <name type="scientific">Paramarasmius palmivorus</name>
    <dbReference type="NCBI Taxonomy" id="297713"/>
    <lineage>
        <taxon>Eukaryota</taxon>
        <taxon>Fungi</taxon>
        <taxon>Dikarya</taxon>
        <taxon>Basidiomycota</taxon>
        <taxon>Agaricomycotina</taxon>
        <taxon>Agaricomycetes</taxon>
        <taxon>Agaricomycetidae</taxon>
        <taxon>Agaricales</taxon>
        <taxon>Marasmiineae</taxon>
        <taxon>Marasmiaceae</taxon>
        <taxon>Paramarasmius</taxon>
    </lineage>
</organism>
<name>A0AAW0BG87_9AGAR</name>
<evidence type="ECO:0000313" key="2">
    <source>
        <dbReference type="EMBL" id="KAK7025346.1"/>
    </source>
</evidence>
<gene>
    <name evidence="2" type="ORF">VNI00_016057</name>
</gene>
<reference evidence="2 3" key="1">
    <citation type="submission" date="2024-01" db="EMBL/GenBank/DDBJ databases">
        <title>A draft genome for a cacao thread blight-causing isolate of Paramarasmius palmivorus.</title>
        <authorList>
            <person name="Baruah I.K."/>
            <person name="Bukari Y."/>
            <person name="Amoako-Attah I."/>
            <person name="Meinhardt L.W."/>
            <person name="Bailey B.A."/>
            <person name="Cohen S.P."/>
        </authorList>
    </citation>
    <scope>NUCLEOTIDE SEQUENCE [LARGE SCALE GENOMIC DNA]</scope>
    <source>
        <strain evidence="2 3">GH-12</strain>
    </source>
</reference>
<feature type="compositionally biased region" description="Basic residues" evidence="1">
    <location>
        <begin position="90"/>
        <end position="100"/>
    </location>
</feature>